<dbReference type="AlphaFoldDB" id="A0A645FLQ1"/>
<sequence>MEHLKKIEPYEKDFKKISKELEGNVIFFSEEELEYFIKYVGLKSINSLTIKNDKDLEEKLNDEENILFMYNNNEELKKNEEIIKKYNMHPVKIHVYEENFTYIDLLKNNLSNLKKIKVKKE</sequence>
<evidence type="ECO:0000313" key="1">
    <source>
        <dbReference type="EMBL" id="MPN15338.1"/>
    </source>
</evidence>
<accession>A0A645FLQ1</accession>
<protein>
    <submittedName>
        <fullName evidence="1">Uncharacterized protein</fullName>
    </submittedName>
</protein>
<name>A0A645FLQ1_9ZZZZ</name>
<comment type="caution">
    <text evidence="1">The sequence shown here is derived from an EMBL/GenBank/DDBJ whole genome shotgun (WGS) entry which is preliminary data.</text>
</comment>
<dbReference type="SUPFAM" id="SSF53807">
    <property type="entry name" value="Helical backbone' metal receptor"/>
    <property type="match status" value="1"/>
</dbReference>
<organism evidence="1">
    <name type="scientific">bioreactor metagenome</name>
    <dbReference type="NCBI Taxonomy" id="1076179"/>
    <lineage>
        <taxon>unclassified sequences</taxon>
        <taxon>metagenomes</taxon>
        <taxon>ecological metagenomes</taxon>
    </lineage>
</organism>
<reference evidence="1" key="1">
    <citation type="submission" date="2019-08" db="EMBL/GenBank/DDBJ databases">
        <authorList>
            <person name="Kucharzyk K."/>
            <person name="Murdoch R.W."/>
            <person name="Higgins S."/>
            <person name="Loffler F."/>
        </authorList>
    </citation>
    <scope>NUCLEOTIDE SEQUENCE</scope>
</reference>
<gene>
    <name evidence="1" type="ORF">SDC9_162669</name>
</gene>
<dbReference type="EMBL" id="VSSQ01062081">
    <property type="protein sequence ID" value="MPN15338.1"/>
    <property type="molecule type" value="Genomic_DNA"/>
</dbReference>
<proteinExistence type="predicted"/>